<dbReference type="InterPro" id="IPR007749">
    <property type="entry name" value="DUF677"/>
</dbReference>
<evidence type="ECO:0000256" key="4">
    <source>
        <dbReference type="ARBA" id="ARBA00022989"/>
    </source>
</evidence>
<keyword evidence="6" id="KW-0175">Coiled coil</keyword>
<evidence type="ECO:0000256" key="5">
    <source>
        <dbReference type="ARBA" id="ARBA00023136"/>
    </source>
</evidence>
<dbReference type="AlphaFoldDB" id="A0A9D5CVT8"/>
<protein>
    <submittedName>
        <fullName evidence="7">Uncharacterized protein</fullName>
    </submittedName>
</protein>
<comment type="subcellular location">
    <subcellularLocation>
        <location evidence="1">Membrane</location>
    </subcellularLocation>
</comment>
<keyword evidence="8" id="KW-1185">Reference proteome</keyword>
<dbReference type="Proteomes" id="UP001085076">
    <property type="component" value="Miscellaneous, Linkage group lg03"/>
</dbReference>
<reference evidence="7" key="2">
    <citation type="journal article" date="2022" name="Hortic Res">
        <title>The genome of Dioscorea zingiberensis sheds light on the biosynthesis, origin and evolution of the medicinally important diosgenin saponins.</title>
        <authorList>
            <person name="Li Y."/>
            <person name="Tan C."/>
            <person name="Li Z."/>
            <person name="Guo J."/>
            <person name="Li S."/>
            <person name="Chen X."/>
            <person name="Wang C."/>
            <person name="Dai X."/>
            <person name="Yang H."/>
            <person name="Song W."/>
            <person name="Hou L."/>
            <person name="Xu J."/>
            <person name="Tong Z."/>
            <person name="Xu A."/>
            <person name="Yuan X."/>
            <person name="Wang W."/>
            <person name="Yang Q."/>
            <person name="Chen L."/>
            <person name="Sun Z."/>
            <person name="Wang K."/>
            <person name="Pan B."/>
            <person name="Chen J."/>
            <person name="Bao Y."/>
            <person name="Liu F."/>
            <person name="Qi X."/>
            <person name="Gang D.R."/>
            <person name="Wen J."/>
            <person name="Li J."/>
        </authorList>
    </citation>
    <scope>NUCLEOTIDE SEQUENCE</scope>
    <source>
        <strain evidence="7">Dzin_1.0</strain>
    </source>
</reference>
<keyword evidence="4" id="KW-1133">Transmembrane helix</keyword>
<dbReference type="PANTHER" id="PTHR31113">
    <property type="entry name" value="UPF0496 PROTEIN 3-RELATED"/>
    <property type="match status" value="1"/>
</dbReference>
<sequence length="271" mass="31491">MAASGAMPPLKDLVSWVWEKFQNPQEGEGEIISLLRDRTEFAIQQLNNIKARVEELKIKKIEPRVDSAEFAIEEREVAALKMGMVEIKCMAKTFAKSVDDLEKEVDESVKELKKRTVTILEKFPDSLKKKKKRPSFFIGRAFKTQISSNLDLVDFVTDHLKSSIKTLRFVTAIKYSLQQARKAELLVLEATVHFDHRDHKAALEKLRKFMEEGNPFKEEFIKEFQLVIEGQNSSLKDLRDRKKKLDRKLRKVETWHKVRKIVHYAAYAAVC</sequence>
<reference evidence="7" key="1">
    <citation type="submission" date="2021-03" db="EMBL/GenBank/DDBJ databases">
        <authorList>
            <person name="Li Z."/>
            <person name="Yang C."/>
        </authorList>
    </citation>
    <scope>NUCLEOTIDE SEQUENCE</scope>
    <source>
        <strain evidence="7">Dzin_1.0</strain>
        <tissue evidence="7">Leaf</tissue>
    </source>
</reference>
<name>A0A9D5CVT8_9LILI</name>
<evidence type="ECO:0000256" key="3">
    <source>
        <dbReference type="ARBA" id="ARBA00022692"/>
    </source>
</evidence>
<comment type="similarity">
    <text evidence="2">Belongs to the UPF0496 family.</text>
</comment>
<keyword evidence="3" id="KW-0812">Transmembrane</keyword>
<dbReference type="Pfam" id="PF05055">
    <property type="entry name" value="DUF677"/>
    <property type="match status" value="2"/>
</dbReference>
<gene>
    <name evidence="7" type="ORF">J5N97_015303</name>
</gene>
<evidence type="ECO:0000313" key="7">
    <source>
        <dbReference type="EMBL" id="KAJ0979829.1"/>
    </source>
</evidence>
<proteinExistence type="inferred from homology"/>
<feature type="coiled-coil region" evidence="6">
    <location>
        <begin position="228"/>
        <end position="255"/>
    </location>
</feature>
<evidence type="ECO:0000256" key="2">
    <source>
        <dbReference type="ARBA" id="ARBA00009074"/>
    </source>
</evidence>
<evidence type="ECO:0000313" key="8">
    <source>
        <dbReference type="Proteomes" id="UP001085076"/>
    </source>
</evidence>
<dbReference type="GO" id="GO:0016020">
    <property type="term" value="C:membrane"/>
    <property type="evidence" value="ECO:0007669"/>
    <property type="project" value="UniProtKB-SubCell"/>
</dbReference>
<comment type="caution">
    <text evidence="7">The sequence shown here is derived from an EMBL/GenBank/DDBJ whole genome shotgun (WGS) entry which is preliminary data.</text>
</comment>
<evidence type="ECO:0000256" key="1">
    <source>
        <dbReference type="ARBA" id="ARBA00004370"/>
    </source>
</evidence>
<accession>A0A9D5CVT8</accession>
<evidence type="ECO:0000256" key="6">
    <source>
        <dbReference type="SAM" id="Coils"/>
    </source>
</evidence>
<dbReference type="PANTHER" id="PTHR31113:SF3">
    <property type="entry name" value="UPF0496 PROTEIN 1"/>
    <property type="match status" value="1"/>
</dbReference>
<dbReference type="EMBL" id="JAGGNH010000003">
    <property type="protein sequence ID" value="KAJ0979829.1"/>
    <property type="molecule type" value="Genomic_DNA"/>
</dbReference>
<organism evidence="7 8">
    <name type="scientific">Dioscorea zingiberensis</name>
    <dbReference type="NCBI Taxonomy" id="325984"/>
    <lineage>
        <taxon>Eukaryota</taxon>
        <taxon>Viridiplantae</taxon>
        <taxon>Streptophyta</taxon>
        <taxon>Embryophyta</taxon>
        <taxon>Tracheophyta</taxon>
        <taxon>Spermatophyta</taxon>
        <taxon>Magnoliopsida</taxon>
        <taxon>Liliopsida</taxon>
        <taxon>Dioscoreales</taxon>
        <taxon>Dioscoreaceae</taxon>
        <taxon>Dioscorea</taxon>
    </lineage>
</organism>
<keyword evidence="5" id="KW-0472">Membrane</keyword>